<sequence>MKCQKCAKPATFHITDIIEKGKHHEYHFCDEHARQHLAPPEESLDAPPISELAKKLVVSPPGSMREPSPADKQVCPVCQITFLEFRNSGRLGCPYDYEVFRDELMPLLESIHGETRHSGKVPKRAPRNTQQQTTLIQLRNELKRAVAAEDYEAAAKLRDKIKDIEQDQG</sequence>
<dbReference type="EMBL" id="CP019082">
    <property type="protein sequence ID" value="APW59986.1"/>
    <property type="molecule type" value="Genomic_DNA"/>
</dbReference>
<feature type="domain" description="UVR" evidence="2">
    <location>
        <begin position="132"/>
        <end position="167"/>
    </location>
</feature>
<dbReference type="GO" id="GO:1990170">
    <property type="term" value="P:stress response to cadmium ion"/>
    <property type="evidence" value="ECO:0007669"/>
    <property type="project" value="TreeGrafter"/>
</dbReference>
<dbReference type="OrthoDB" id="9788704at2"/>
<keyword evidence="1" id="KW-0227">DNA damage</keyword>
<dbReference type="Pfam" id="PF02151">
    <property type="entry name" value="UVR"/>
    <property type="match status" value="1"/>
</dbReference>
<dbReference type="STRING" id="1387353.BSF38_01447"/>
<dbReference type="PIRSF" id="PIRSF015034">
    <property type="entry name" value="YacH"/>
    <property type="match status" value="1"/>
</dbReference>
<organism evidence="3 4">
    <name type="scientific">Paludisphaera borealis</name>
    <dbReference type="NCBI Taxonomy" id="1387353"/>
    <lineage>
        <taxon>Bacteria</taxon>
        <taxon>Pseudomonadati</taxon>
        <taxon>Planctomycetota</taxon>
        <taxon>Planctomycetia</taxon>
        <taxon>Isosphaerales</taxon>
        <taxon>Isosphaeraceae</taxon>
        <taxon>Paludisphaera</taxon>
    </lineage>
</organism>
<evidence type="ECO:0000259" key="2">
    <source>
        <dbReference type="PROSITE" id="PS50151"/>
    </source>
</evidence>
<dbReference type="RefSeq" id="WP_076344317.1">
    <property type="nucleotide sequence ID" value="NZ_CP019082.1"/>
</dbReference>
<dbReference type="KEGG" id="pbor:BSF38_01447"/>
<dbReference type="GO" id="GO:0005507">
    <property type="term" value="F:copper ion binding"/>
    <property type="evidence" value="ECO:0007669"/>
    <property type="project" value="TreeGrafter"/>
</dbReference>
<dbReference type="PANTHER" id="PTHR38430:SF1">
    <property type="entry name" value="PROTEIN-ARGININE KINASE ACTIVATOR PROTEIN"/>
    <property type="match status" value="1"/>
</dbReference>
<protein>
    <submittedName>
        <fullName evidence="3">Protein-arginine kinase activator protein</fullName>
    </submittedName>
</protein>
<proteinExistence type="predicted"/>
<dbReference type="InterPro" id="IPR001943">
    <property type="entry name" value="UVR_dom"/>
</dbReference>
<dbReference type="PANTHER" id="PTHR38430">
    <property type="entry name" value="PROTEIN-ARGININE KINASE ACTIVATOR PROTEIN"/>
    <property type="match status" value="1"/>
</dbReference>
<dbReference type="InterPro" id="IPR025542">
    <property type="entry name" value="YacH"/>
</dbReference>
<evidence type="ECO:0000313" key="3">
    <source>
        <dbReference type="EMBL" id="APW59986.1"/>
    </source>
</evidence>
<dbReference type="GO" id="GO:0009432">
    <property type="term" value="P:SOS response"/>
    <property type="evidence" value="ECO:0007669"/>
    <property type="project" value="UniProtKB-KW"/>
</dbReference>
<accession>A0A1U7CM48</accession>
<name>A0A1U7CM48_9BACT</name>
<dbReference type="SUPFAM" id="SSF46600">
    <property type="entry name" value="C-terminal UvrC-binding domain of UvrB"/>
    <property type="match status" value="1"/>
</dbReference>
<keyword evidence="1" id="KW-0742">SOS response</keyword>
<keyword evidence="4" id="KW-1185">Reference proteome</keyword>
<dbReference type="GO" id="GO:0008270">
    <property type="term" value="F:zinc ion binding"/>
    <property type="evidence" value="ECO:0007669"/>
    <property type="project" value="TreeGrafter"/>
</dbReference>
<dbReference type="Gene3D" id="4.10.860.10">
    <property type="entry name" value="UVR domain"/>
    <property type="match status" value="1"/>
</dbReference>
<gene>
    <name evidence="3" type="primary">mcsA_2</name>
    <name evidence="3" type="ORF">BSF38_01447</name>
</gene>
<dbReference type="PROSITE" id="PS50151">
    <property type="entry name" value="UVR"/>
    <property type="match status" value="1"/>
</dbReference>
<keyword evidence="3" id="KW-0418">Kinase</keyword>
<dbReference type="GO" id="GO:1990169">
    <property type="term" value="P:stress response to copper ion"/>
    <property type="evidence" value="ECO:0007669"/>
    <property type="project" value="TreeGrafter"/>
</dbReference>
<evidence type="ECO:0000256" key="1">
    <source>
        <dbReference type="ARBA" id="ARBA00023236"/>
    </source>
</evidence>
<dbReference type="GO" id="GO:0016301">
    <property type="term" value="F:kinase activity"/>
    <property type="evidence" value="ECO:0007669"/>
    <property type="project" value="UniProtKB-KW"/>
</dbReference>
<dbReference type="AlphaFoldDB" id="A0A1U7CM48"/>
<evidence type="ECO:0000313" key="4">
    <source>
        <dbReference type="Proteomes" id="UP000186309"/>
    </source>
</evidence>
<dbReference type="Proteomes" id="UP000186309">
    <property type="component" value="Chromosome"/>
</dbReference>
<keyword evidence="3" id="KW-0808">Transferase</keyword>
<dbReference type="GO" id="GO:0046870">
    <property type="term" value="F:cadmium ion binding"/>
    <property type="evidence" value="ECO:0007669"/>
    <property type="project" value="TreeGrafter"/>
</dbReference>
<dbReference type="InterPro" id="IPR036876">
    <property type="entry name" value="UVR_dom_sf"/>
</dbReference>
<dbReference type="GO" id="GO:0050897">
    <property type="term" value="F:cobalt ion binding"/>
    <property type="evidence" value="ECO:0007669"/>
    <property type="project" value="TreeGrafter"/>
</dbReference>
<reference evidence="4" key="1">
    <citation type="submission" date="2016-12" db="EMBL/GenBank/DDBJ databases">
        <title>Comparative genomics of four Isosphaeraceae planctomycetes: a common pool of plasmids and glycoside hydrolase genes.</title>
        <authorList>
            <person name="Ivanova A."/>
        </authorList>
    </citation>
    <scope>NUCLEOTIDE SEQUENCE [LARGE SCALE GENOMIC DNA]</scope>
    <source>
        <strain evidence="4">PX4</strain>
    </source>
</reference>